<dbReference type="EMBL" id="FN649729">
    <property type="protein sequence ID" value="CBJ26387.1"/>
    <property type="molecule type" value="Genomic_DNA"/>
</dbReference>
<dbReference type="AlphaFoldDB" id="D7FX54"/>
<keyword evidence="3" id="KW-1185">Reference proteome</keyword>
<dbReference type="Proteomes" id="UP000002630">
    <property type="component" value="Linkage Group LG04"/>
</dbReference>
<accession>D7FX54</accession>
<reference evidence="2 3" key="1">
    <citation type="journal article" date="2010" name="Nature">
        <title>The Ectocarpus genome and the independent evolution of multicellularity in brown algae.</title>
        <authorList>
            <person name="Cock J.M."/>
            <person name="Sterck L."/>
            <person name="Rouze P."/>
            <person name="Scornet D."/>
            <person name="Allen A.E."/>
            <person name="Amoutzias G."/>
            <person name="Anthouard V."/>
            <person name="Artiguenave F."/>
            <person name="Aury J.M."/>
            <person name="Badger J.H."/>
            <person name="Beszteri B."/>
            <person name="Billiau K."/>
            <person name="Bonnet E."/>
            <person name="Bothwell J.H."/>
            <person name="Bowler C."/>
            <person name="Boyen C."/>
            <person name="Brownlee C."/>
            <person name="Carrano C.J."/>
            <person name="Charrier B."/>
            <person name="Cho G.Y."/>
            <person name="Coelho S.M."/>
            <person name="Collen J."/>
            <person name="Corre E."/>
            <person name="Da Silva C."/>
            <person name="Delage L."/>
            <person name="Delaroque N."/>
            <person name="Dittami S.M."/>
            <person name="Doulbeau S."/>
            <person name="Elias M."/>
            <person name="Farnham G."/>
            <person name="Gachon C.M."/>
            <person name="Gschloessl B."/>
            <person name="Heesch S."/>
            <person name="Jabbari K."/>
            <person name="Jubin C."/>
            <person name="Kawai H."/>
            <person name="Kimura K."/>
            <person name="Kloareg B."/>
            <person name="Kupper F.C."/>
            <person name="Lang D."/>
            <person name="Le Bail A."/>
            <person name="Leblanc C."/>
            <person name="Lerouge P."/>
            <person name="Lohr M."/>
            <person name="Lopez P.J."/>
            <person name="Martens C."/>
            <person name="Maumus F."/>
            <person name="Michel G."/>
            <person name="Miranda-Saavedra D."/>
            <person name="Morales J."/>
            <person name="Moreau H."/>
            <person name="Motomura T."/>
            <person name="Nagasato C."/>
            <person name="Napoli C.A."/>
            <person name="Nelson D.R."/>
            <person name="Nyvall-Collen P."/>
            <person name="Peters A.F."/>
            <person name="Pommier C."/>
            <person name="Potin P."/>
            <person name="Poulain J."/>
            <person name="Quesneville H."/>
            <person name="Read B."/>
            <person name="Rensing S.A."/>
            <person name="Ritter A."/>
            <person name="Rousvoal S."/>
            <person name="Samanta M."/>
            <person name="Samson G."/>
            <person name="Schroeder D.C."/>
            <person name="Segurens B."/>
            <person name="Strittmatter M."/>
            <person name="Tonon T."/>
            <person name="Tregear J.W."/>
            <person name="Valentin K."/>
            <person name="von Dassow P."/>
            <person name="Yamagishi T."/>
            <person name="Van de Peer Y."/>
            <person name="Wincker P."/>
        </authorList>
    </citation>
    <scope>NUCLEOTIDE SEQUENCE [LARGE SCALE GENOMIC DNA]</scope>
    <source>
        <strain evidence="3">Ec32 / CCAP1310/4</strain>
    </source>
</reference>
<dbReference type="EMBL" id="FN648509">
    <property type="protein sequence ID" value="CBJ26387.1"/>
    <property type="molecule type" value="Genomic_DNA"/>
</dbReference>
<proteinExistence type="predicted"/>
<evidence type="ECO:0000313" key="3">
    <source>
        <dbReference type="Proteomes" id="UP000002630"/>
    </source>
</evidence>
<gene>
    <name evidence="2" type="ORF">Esi_0032_0113</name>
</gene>
<feature type="region of interest" description="Disordered" evidence="1">
    <location>
        <begin position="1"/>
        <end position="51"/>
    </location>
</feature>
<protein>
    <submittedName>
        <fullName evidence="2">Uncharacterized protein</fullName>
    </submittedName>
</protein>
<evidence type="ECO:0000313" key="2">
    <source>
        <dbReference type="EMBL" id="CBJ26387.1"/>
    </source>
</evidence>
<feature type="compositionally biased region" description="Basic and acidic residues" evidence="1">
    <location>
        <begin position="27"/>
        <end position="37"/>
    </location>
</feature>
<dbReference type="InParanoid" id="D7FX54"/>
<sequence length="51" mass="5710">MIFSAPSLAPTLRRSTRKRAHVQYSETDTKGKLRAPDESTTAELSSDEEED</sequence>
<organism evidence="2 3">
    <name type="scientific">Ectocarpus siliculosus</name>
    <name type="common">Brown alga</name>
    <name type="synonym">Conferva siliculosa</name>
    <dbReference type="NCBI Taxonomy" id="2880"/>
    <lineage>
        <taxon>Eukaryota</taxon>
        <taxon>Sar</taxon>
        <taxon>Stramenopiles</taxon>
        <taxon>Ochrophyta</taxon>
        <taxon>PX clade</taxon>
        <taxon>Phaeophyceae</taxon>
        <taxon>Ectocarpales</taxon>
        <taxon>Ectocarpaceae</taxon>
        <taxon>Ectocarpus</taxon>
    </lineage>
</organism>
<name>D7FX54_ECTSI</name>
<evidence type="ECO:0000256" key="1">
    <source>
        <dbReference type="SAM" id="MobiDB-lite"/>
    </source>
</evidence>